<reference evidence="9" key="1">
    <citation type="submission" date="2020-08" db="EMBL/GenBank/DDBJ databases">
        <title>Genomic Encyclopedia of Type Strains, Phase IV (KMG-V): Genome sequencing to study the core and pangenomes of soil and plant-associated prokaryotes.</title>
        <authorList>
            <person name="Whitman W."/>
        </authorList>
    </citation>
    <scope>NUCLEOTIDE SEQUENCE [LARGE SCALE GENOMIC DNA]</scope>
    <source>
        <strain evidence="9">M8UP27</strain>
    </source>
</reference>
<evidence type="ECO:0000313" key="10">
    <source>
        <dbReference type="Proteomes" id="UP000568106"/>
    </source>
</evidence>
<evidence type="ECO:0000256" key="2">
    <source>
        <dbReference type="ARBA" id="ARBA00022598"/>
    </source>
</evidence>
<dbReference type="GO" id="GO:0003676">
    <property type="term" value="F:nucleic acid binding"/>
    <property type="evidence" value="ECO:0007669"/>
    <property type="project" value="InterPro"/>
</dbReference>
<dbReference type="HAMAP" id="MF_00534">
    <property type="entry name" value="Asn_tRNA_synth"/>
    <property type="match status" value="1"/>
</dbReference>
<dbReference type="InterPro" id="IPR004364">
    <property type="entry name" value="Aa-tRNA-synt_II"/>
</dbReference>
<comment type="subcellular location">
    <subcellularLocation>
        <location evidence="7">Cytoplasm</location>
    </subcellularLocation>
</comment>
<name>A0A7W8IHW7_9BACT</name>
<evidence type="ECO:0000256" key="4">
    <source>
        <dbReference type="ARBA" id="ARBA00022840"/>
    </source>
</evidence>
<keyword evidence="3 7" id="KW-0547">Nucleotide-binding</keyword>
<comment type="subunit">
    <text evidence="7">Homodimer.</text>
</comment>
<dbReference type="PRINTS" id="PR01042">
    <property type="entry name" value="TRNASYNTHASP"/>
</dbReference>
<dbReference type="GO" id="GO:0005737">
    <property type="term" value="C:cytoplasm"/>
    <property type="evidence" value="ECO:0007669"/>
    <property type="project" value="UniProtKB-SubCell"/>
</dbReference>
<dbReference type="PANTHER" id="PTHR22594">
    <property type="entry name" value="ASPARTYL/LYSYL-TRNA SYNTHETASE"/>
    <property type="match status" value="1"/>
</dbReference>
<dbReference type="InterPro" id="IPR045864">
    <property type="entry name" value="aa-tRNA-synth_II/BPL/LPL"/>
</dbReference>
<dbReference type="GO" id="GO:0004816">
    <property type="term" value="F:asparagine-tRNA ligase activity"/>
    <property type="evidence" value="ECO:0007669"/>
    <property type="project" value="UniProtKB-UniRule"/>
</dbReference>
<evidence type="ECO:0000256" key="3">
    <source>
        <dbReference type="ARBA" id="ARBA00022741"/>
    </source>
</evidence>
<feature type="domain" description="Aminoacyl-transfer RNA synthetases class-II family profile" evidence="8">
    <location>
        <begin position="142"/>
        <end position="479"/>
    </location>
</feature>
<dbReference type="SUPFAM" id="SSF50249">
    <property type="entry name" value="Nucleic acid-binding proteins"/>
    <property type="match status" value="1"/>
</dbReference>
<dbReference type="CDD" id="cd04323">
    <property type="entry name" value="AsnRS_cyto_like_N"/>
    <property type="match status" value="1"/>
</dbReference>
<dbReference type="InterPro" id="IPR006195">
    <property type="entry name" value="aa-tRNA-synth_II"/>
</dbReference>
<evidence type="ECO:0000256" key="5">
    <source>
        <dbReference type="ARBA" id="ARBA00022917"/>
    </source>
</evidence>
<dbReference type="InterPro" id="IPR012340">
    <property type="entry name" value="NA-bd_OB-fold"/>
</dbReference>
<dbReference type="SUPFAM" id="SSF55681">
    <property type="entry name" value="Class II aaRS and biotin synthetases"/>
    <property type="match status" value="1"/>
</dbReference>
<proteinExistence type="inferred from homology"/>
<dbReference type="EMBL" id="JACHDY010000002">
    <property type="protein sequence ID" value="MBB5317464.1"/>
    <property type="molecule type" value="Genomic_DNA"/>
</dbReference>
<dbReference type="Pfam" id="PF00152">
    <property type="entry name" value="tRNA-synt_2"/>
    <property type="match status" value="1"/>
</dbReference>
<evidence type="ECO:0000256" key="1">
    <source>
        <dbReference type="ARBA" id="ARBA00008226"/>
    </source>
</evidence>
<keyword evidence="6 7" id="KW-0030">Aminoacyl-tRNA synthetase</keyword>
<organism evidence="9 10">
    <name type="scientific">Tunturiibacter empetritectus</name>
    <dbReference type="NCBI Taxonomy" id="3069691"/>
    <lineage>
        <taxon>Bacteria</taxon>
        <taxon>Pseudomonadati</taxon>
        <taxon>Acidobacteriota</taxon>
        <taxon>Terriglobia</taxon>
        <taxon>Terriglobales</taxon>
        <taxon>Acidobacteriaceae</taxon>
        <taxon>Tunturiibacter</taxon>
    </lineage>
</organism>
<keyword evidence="2 7" id="KW-0436">Ligase</keyword>
<dbReference type="AlphaFoldDB" id="A0A7W8IHW7"/>
<keyword evidence="7" id="KW-0963">Cytoplasm</keyword>
<evidence type="ECO:0000259" key="8">
    <source>
        <dbReference type="PROSITE" id="PS50862"/>
    </source>
</evidence>
<dbReference type="Gene3D" id="3.30.930.10">
    <property type="entry name" value="Bira Bifunctional Protein, Domain 2"/>
    <property type="match status" value="1"/>
</dbReference>
<comment type="similarity">
    <text evidence="1 7">Belongs to the class-II aminoacyl-tRNA synthetase family.</text>
</comment>
<sequence length="489" mass="54501">MSTETTTSAPLATIASLSQHEGQTVTLRGWLYNLRASGKLLFPIFRDGTGTIQGIVPKAAVSEEVFNTLKELTLESSLTVTGKVRADSRAPSGYELDVESIEVLQRVPEDTPFPISLKEHGVDFLMEHRHLWLRTPRQSAILRVRATIMRAASEYFDTNGFIRTDPPILTPNACEGTSELFEMDYFDDDKAYLTQSGQLYIEATALALGKVYSFGPTFRAEKSKTRRHLTEFWMIEPEVAFLELDGLLNLAEAFITHIVTRVLESHRADLKVIGKDIAKLEAVIAPNSFVENNAAILSEAKNPEAASPAYTAENLSATESGSAMPNKFPRLSYDEAHAMLEKAYAEGKLEAPHQYGDDFGSPDETYISSQFSKPVMIHRYPAAFKAFYMQPDPLDPTKALCVDVLAPEGYGEIIGGSQRIHDYDLLKSRIEQHDLPLAAFQWYLDLRKYGSVPHAGFGMGIERAVAWICGLDHVRETIPFARTLNRIYP</sequence>
<comment type="caution">
    <text evidence="9">The sequence shown here is derived from an EMBL/GenBank/DDBJ whole genome shotgun (WGS) entry which is preliminary data.</text>
</comment>
<dbReference type="Proteomes" id="UP000568106">
    <property type="component" value="Unassembled WGS sequence"/>
</dbReference>
<dbReference type="PROSITE" id="PS50862">
    <property type="entry name" value="AA_TRNA_LIGASE_II"/>
    <property type="match status" value="1"/>
</dbReference>
<dbReference type="CDD" id="cd00776">
    <property type="entry name" value="AsxRS_core"/>
    <property type="match status" value="1"/>
</dbReference>
<dbReference type="GO" id="GO:0005524">
    <property type="term" value="F:ATP binding"/>
    <property type="evidence" value="ECO:0007669"/>
    <property type="project" value="UniProtKB-UniRule"/>
</dbReference>
<protein>
    <recommendedName>
        <fullName evidence="7">Asparagine--tRNA ligase</fullName>
        <ecNumber evidence="7">6.1.1.22</ecNumber>
    </recommendedName>
    <alternativeName>
        <fullName evidence="7">Asparaginyl-tRNA synthetase</fullName>
        <shortName evidence="7">AsnRS</shortName>
    </alternativeName>
</protein>
<dbReference type="Pfam" id="PF01336">
    <property type="entry name" value="tRNA_anti-codon"/>
    <property type="match status" value="1"/>
</dbReference>
<dbReference type="InterPro" id="IPR004522">
    <property type="entry name" value="Asn-tRNA-ligase"/>
</dbReference>
<evidence type="ECO:0000256" key="7">
    <source>
        <dbReference type="HAMAP-Rule" id="MF_00534"/>
    </source>
</evidence>
<keyword evidence="5 7" id="KW-0648">Protein biosynthesis</keyword>
<evidence type="ECO:0000313" key="9">
    <source>
        <dbReference type="EMBL" id="MBB5317464.1"/>
    </source>
</evidence>
<dbReference type="NCBIfam" id="TIGR00457">
    <property type="entry name" value="asnS"/>
    <property type="match status" value="1"/>
</dbReference>
<dbReference type="Gene3D" id="2.40.50.140">
    <property type="entry name" value="Nucleic acid-binding proteins"/>
    <property type="match status" value="1"/>
</dbReference>
<dbReference type="PANTHER" id="PTHR22594:SF34">
    <property type="entry name" value="ASPARAGINE--TRNA LIGASE, MITOCHONDRIAL-RELATED"/>
    <property type="match status" value="1"/>
</dbReference>
<dbReference type="NCBIfam" id="NF003037">
    <property type="entry name" value="PRK03932.1"/>
    <property type="match status" value="1"/>
</dbReference>
<evidence type="ECO:0000256" key="6">
    <source>
        <dbReference type="ARBA" id="ARBA00023146"/>
    </source>
</evidence>
<dbReference type="EC" id="6.1.1.22" evidence="7"/>
<gene>
    <name evidence="7" type="primary">asnS</name>
    <name evidence="9" type="ORF">HDF09_002133</name>
</gene>
<accession>A0A7W8IHW7</accession>
<keyword evidence="4 7" id="KW-0067">ATP-binding</keyword>
<dbReference type="GO" id="GO:0006421">
    <property type="term" value="P:asparaginyl-tRNA aminoacylation"/>
    <property type="evidence" value="ECO:0007669"/>
    <property type="project" value="UniProtKB-UniRule"/>
</dbReference>
<dbReference type="InterPro" id="IPR002312">
    <property type="entry name" value="Asp/Asn-tRNA-synth_IIb"/>
</dbReference>
<keyword evidence="10" id="KW-1185">Reference proteome</keyword>
<dbReference type="InterPro" id="IPR004365">
    <property type="entry name" value="NA-bd_OB_tRNA"/>
</dbReference>
<comment type="catalytic activity">
    <reaction evidence="7">
        <text>tRNA(Asn) + L-asparagine + ATP = L-asparaginyl-tRNA(Asn) + AMP + diphosphate + H(+)</text>
        <dbReference type="Rhea" id="RHEA:11180"/>
        <dbReference type="Rhea" id="RHEA-COMP:9659"/>
        <dbReference type="Rhea" id="RHEA-COMP:9674"/>
        <dbReference type="ChEBI" id="CHEBI:15378"/>
        <dbReference type="ChEBI" id="CHEBI:30616"/>
        <dbReference type="ChEBI" id="CHEBI:33019"/>
        <dbReference type="ChEBI" id="CHEBI:58048"/>
        <dbReference type="ChEBI" id="CHEBI:78442"/>
        <dbReference type="ChEBI" id="CHEBI:78515"/>
        <dbReference type="ChEBI" id="CHEBI:456215"/>
        <dbReference type="EC" id="6.1.1.22"/>
    </reaction>
</comment>